<comment type="caution">
    <text evidence="8">The sequence shown here is derived from an EMBL/GenBank/DDBJ whole genome shotgun (WGS) entry which is preliminary data.</text>
</comment>
<evidence type="ECO:0000313" key="9">
    <source>
        <dbReference type="Proteomes" id="UP001633002"/>
    </source>
</evidence>
<dbReference type="PANTHER" id="PTHR43811">
    <property type="entry name" value="FKBP-TYPE PEPTIDYL-PROLYL CIS-TRANS ISOMERASE FKPA"/>
    <property type="match status" value="1"/>
</dbReference>
<dbReference type="SUPFAM" id="SSF54534">
    <property type="entry name" value="FKBP-like"/>
    <property type="match status" value="1"/>
</dbReference>
<accession>A0ABD3GJJ2</accession>
<reference evidence="8 9" key="1">
    <citation type="submission" date="2024-09" db="EMBL/GenBank/DDBJ databases">
        <title>Chromosome-scale assembly of Riccia sorocarpa.</title>
        <authorList>
            <person name="Paukszto L."/>
        </authorList>
    </citation>
    <scope>NUCLEOTIDE SEQUENCE [LARGE SCALE GENOMIC DNA]</scope>
    <source>
        <strain evidence="8">LP-2024</strain>
        <tissue evidence="8">Aerial parts of the thallus</tissue>
    </source>
</reference>
<feature type="compositionally biased region" description="Acidic residues" evidence="6">
    <location>
        <begin position="101"/>
        <end position="137"/>
    </location>
</feature>
<dbReference type="InterPro" id="IPR036824">
    <property type="entry name" value="Nucleoplasmin_core_dom_sf"/>
</dbReference>
<dbReference type="Pfam" id="PF17800">
    <property type="entry name" value="NPL"/>
    <property type="match status" value="1"/>
</dbReference>
<evidence type="ECO:0000259" key="7">
    <source>
        <dbReference type="PROSITE" id="PS50059"/>
    </source>
</evidence>
<dbReference type="PIRSF" id="PIRSF001473">
    <property type="entry name" value="FK506-bp_FPR3"/>
    <property type="match status" value="1"/>
</dbReference>
<dbReference type="Gene3D" id="2.60.120.340">
    <property type="entry name" value="Nucleoplasmin core domain"/>
    <property type="match status" value="1"/>
</dbReference>
<evidence type="ECO:0000256" key="1">
    <source>
        <dbReference type="ARBA" id="ARBA00000971"/>
    </source>
</evidence>
<dbReference type="SUPFAM" id="SSF69203">
    <property type="entry name" value="Nucleoplasmin-like core domain"/>
    <property type="match status" value="1"/>
</dbReference>
<dbReference type="Gene3D" id="3.10.50.40">
    <property type="match status" value="1"/>
</dbReference>
<comment type="catalytic activity">
    <reaction evidence="1 4 5">
        <text>[protein]-peptidylproline (omega=180) = [protein]-peptidylproline (omega=0)</text>
        <dbReference type="Rhea" id="RHEA:16237"/>
        <dbReference type="Rhea" id="RHEA-COMP:10747"/>
        <dbReference type="Rhea" id="RHEA-COMP:10748"/>
        <dbReference type="ChEBI" id="CHEBI:83833"/>
        <dbReference type="ChEBI" id="CHEBI:83834"/>
        <dbReference type="EC" id="5.2.1.8"/>
    </reaction>
</comment>
<dbReference type="InterPro" id="IPR001179">
    <property type="entry name" value="PPIase_FKBP_dom"/>
</dbReference>
<evidence type="ECO:0000256" key="3">
    <source>
        <dbReference type="ARBA" id="ARBA00023235"/>
    </source>
</evidence>
<dbReference type="Pfam" id="PF00254">
    <property type="entry name" value="FKBP_C"/>
    <property type="match status" value="1"/>
</dbReference>
<feature type="region of interest" description="Disordered" evidence="6">
    <location>
        <begin position="100"/>
        <end position="320"/>
    </location>
</feature>
<evidence type="ECO:0000256" key="2">
    <source>
        <dbReference type="ARBA" id="ARBA00023110"/>
    </source>
</evidence>
<evidence type="ECO:0000313" key="8">
    <source>
        <dbReference type="EMBL" id="KAL3678599.1"/>
    </source>
</evidence>
<dbReference type="InterPro" id="IPR023566">
    <property type="entry name" value="PPIase_Fpr3/Fpr4-like"/>
</dbReference>
<dbReference type="InterPro" id="IPR046357">
    <property type="entry name" value="PPIase_dom_sf"/>
</dbReference>
<dbReference type="GO" id="GO:0005634">
    <property type="term" value="C:nucleus"/>
    <property type="evidence" value="ECO:0007669"/>
    <property type="project" value="UniProtKB-ARBA"/>
</dbReference>
<evidence type="ECO:0000256" key="6">
    <source>
        <dbReference type="SAM" id="MobiDB-lite"/>
    </source>
</evidence>
<proteinExistence type="inferred from homology"/>
<dbReference type="FunFam" id="3.10.50.40:FF:000006">
    <property type="entry name" value="Peptidyl-prolyl cis-trans isomerase"/>
    <property type="match status" value="1"/>
</dbReference>
<feature type="compositionally biased region" description="Basic and acidic residues" evidence="6">
    <location>
        <begin position="177"/>
        <end position="197"/>
    </location>
</feature>
<dbReference type="PROSITE" id="PS50059">
    <property type="entry name" value="FKBP_PPIASE"/>
    <property type="match status" value="1"/>
</dbReference>
<name>A0ABD3GJJ2_9MARC</name>
<dbReference type="EMBL" id="JBJQOH010000007">
    <property type="protein sequence ID" value="KAL3678599.1"/>
    <property type="molecule type" value="Genomic_DNA"/>
</dbReference>
<dbReference type="Proteomes" id="UP001633002">
    <property type="component" value="Unassembled WGS sequence"/>
</dbReference>
<gene>
    <name evidence="8" type="ORF">R1sor_021555</name>
</gene>
<feature type="compositionally biased region" description="Basic and acidic residues" evidence="6">
    <location>
        <begin position="308"/>
        <end position="317"/>
    </location>
</feature>
<feature type="compositionally biased region" description="Polar residues" evidence="6">
    <location>
        <begin position="261"/>
        <end position="271"/>
    </location>
</feature>
<evidence type="ECO:0000256" key="5">
    <source>
        <dbReference type="PROSITE-ProRule" id="PRU00277"/>
    </source>
</evidence>
<feature type="compositionally biased region" description="Basic residues" evidence="6">
    <location>
        <begin position="247"/>
        <end position="256"/>
    </location>
</feature>
<dbReference type="GO" id="GO:0003755">
    <property type="term" value="F:peptidyl-prolyl cis-trans isomerase activity"/>
    <property type="evidence" value="ECO:0007669"/>
    <property type="project" value="UniProtKB-KW"/>
</dbReference>
<dbReference type="InterPro" id="IPR041232">
    <property type="entry name" value="NPL"/>
</dbReference>
<protein>
    <recommendedName>
        <fullName evidence="4">FK506-binding protein</fullName>
        <ecNumber evidence="4">5.2.1.8</ecNumber>
    </recommendedName>
</protein>
<keyword evidence="9" id="KW-1185">Reference proteome</keyword>
<dbReference type="EC" id="5.2.1.8" evidence="4"/>
<dbReference type="AlphaFoldDB" id="A0ABD3GJJ2"/>
<feature type="domain" description="PPIase FKBP-type" evidence="7">
    <location>
        <begin position="346"/>
        <end position="434"/>
    </location>
</feature>
<keyword evidence="2 4" id="KW-0697">Rotamase</keyword>
<evidence type="ECO:0000256" key="4">
    <source>
        <dbReference type="PIRNR" id="PIRNR001473"/>
    </source>
</evidence>
<comment type="similarity">
    <text evidence="4">Belongs to the FKBP-type PPIase family.</text>
</comment>
<keyword evidence="3 4" id="KW-0413">Isomerase</keyword>
<organism evidence="8 9">
    <name type="scientific">Riccia sorocarpa</name>
    <dbReference type="NCBI Taxonomy" id="122646"/>
    <lineage>
        <taxon>Eukaryota</taxon>
        <taxon>Viridiplantae</taxon>
        <taxon>Streptophyta</taxon>
        <taxon>Embryophyta</taxon>
        <taxon>Marchantiophyta</taxon>
        <taxon>Marchantiopsida</taxon>
        <taxon>Marchantiidae</taxon>
        <taxon>Marchantiales</taxon>
        <taxon>Ricciaceae</taxon>
        <taxon>Riccia</taxon>
    </lineage>
</organism>
<feature type="compositionally biased region" description="Basic and acidic residues" evidence="6">
    <location>
        <begin position="275"/>
        <end position="293"/>
    </location>
</feature>
<dbReference type="PANTHER" id="PTHR43811:SF19">
    <property type="entry name" value="39 KDA FK506-BINDING NUCLEAR PROTEIN"/>
    <property type="match status" value="1"/>
</dbReference>
<sequence>MSVFWGIEVKPGKPYKHSVSDDDLLEGSTLHLSQATLGLEGKSKERSVVKCKVGEGPELLLCSLIPNVSESCSLDLLFDEDVTFSVVGTTSVHLIGYYMPLEDDENEDDDYTFSSEEDSEEEDEEDEDNSEMEDDEDRVPSGVKIEEIDEEMPSPSPVKLLKGSEVSKTAQKKRKKQVEEAAKAKPGEQSKKVEEPAKAAAVVSGEESEDEDGFAKQTPLKKQAIEGADGAATPVAATPGSAPDSGKKKKKKKNKNKNKEQQSPGASTPTPSAEPAKEEKQEDKKEKSVENGADKTPTPVTNGATPAKAEKKSEKKRNLVVKKFPNGLELHEVSMGKPDAKQAKNNTRVGMIYTGKLKSTGKIFDSNVGKKPFEFRLGVGEVIKGWDVGVNGMRVGDKRKLVIPPEMGYGAKGVPGTIPGNATLEFDVELVHVR</sequence>